<dbReference type="EMBL" id="JACQXR010000012">
    <property type="protein sequence ID" value="MBI4725835.1"/>
    <property type="molecule type" value="Genomic_DNA"/>
</dbReference>
<protein>
    <recommendedName>
        <fullName evidence="3">KilA-N DNA-binding domain-containing protein</fullName>
    </recommendedName>
</protein>
<comment type="caution">
    <text evidence="1">The sequence shown here is derived from an EMBL/GenBank/DDBJ whole genome shotgun (WGS) entry which is preliminary data.</text>
</comment>
<accession>A0A933I8M6</accession>
<sequence>MVAKCDHLKKLKYSPYLLFAFTEYGALMLANVLNSAKAVQVSVQIIRTFVRLREMTLSNNDLACKLAEMEKRYDSQFKTVFVAIRRLLDVPEKTKPKIGFRVEQSKGLYIAGKRKG</sequence>
<reference evidence="1" key="1">
    <citation type="submission" date="2020-07" db="EMBL/GenBank/DDBJ databases">
        <title>Huge and variable diversity of episymbiotic CPR bacteria and DPANN archaea in groundwater ecosystems.</title>
        <authorList>
            <person name="He C.Y."/>
            <person name="Keren R."/>
            <person name="Whittaker M."/>
            <person name="Farag I.F."/>
            <person name="Doudna J."/>
            <person name="Cate J.H.D."/>
            <person name="Banfield J.F."/>
        </authorList>
    </citation>
    <scope>NUCLEOTIDE SEQUENCE</scope>
    <source>
        <strain evidence="1">NC_groundwater_1520_Pr4_B-0.1um_53_5</strain>
    </source>
</reference>
<evidence type="ECO:0008006" key="3">
    <source>
        <dbReference type="Google" id="ProtNLM"/>
    </source>
</evidence>
<organism evidence="1 2">
    <name type="scientific">candidate division TA06 bacterium</name>
    <dbReference type="NCBI Taxonomy" id="2250710"/>
    <lineage>
        <taxon>Bacteria</taxon>
        <taxon>Bacteria division TA06</taxon>
    </lineage>
</organism>
<evidence type="ECO:0000313" key="1">
    <source>
        <dbReference type="EMBL" id="MBI4725835.1"/>
    </source>
</evidence>
<dbReference type="Proteomes" id="UP000736328">
    <property type="component" value="Unassembled WGS sequence"/>
</dbReference>
<name>A0A933I8M6_UNCT6</name>
<proteinExistence type="predicted"/>
<gene>
    <name evidence="1" type="ORF">HY768_01185</name>
</gene>
<evidence type="ECO:0000313" key="2">
    <source>
        <dbReference type="Proteomes" id="UP000736328"/>
    </source>
</evidence>
<dbReference type="AlphaFoldDB" id="A0A933I8M6"/>